<dbReference type="GO" id="GO:0045892">
    <property type="term" value="P:negative regulation of DNA-templated transcription"/>
    <property type="evidence" value="ECO:0007669"/>
    <property type="project" value="TreeGrafter"/>
</dbReference>
<dbReference type="InterPro" id="IPR036390">
    <property type="entry name" value="WH_DNA-bd_sf"/>
</dbReference>
<feature type="binding site" evidence="8">
    <location>
        <position position="126"/>
    </location>
    <ligand>
        <name>Fe cation</name>
        <dbReference type="ChEBI" id="CHEBI:24875"/>
    </ligand>
</feature>
<evidence type="ECO:0000313" key="9">
    <source>
        <dbReference type="EMBL" id="SHO48270.1"/>
    </source>
</evidence>
<gene>
    <name evidence="9" type="ORF">SAMN02745220_02231</name>
</gene>
<keyword evidence="6" id="KW-0804">Transcription</keyword>
<feature type="binding site" evidence="8">
    <location>
        <position position="109"/>
    </location>
    <ligand>
        <name>Fe cation</name>
        <dbReference type="ChEBI" id="CHEBI:24875"/>
    </ligand>
</feature>
<keyword evidence="4" id="KW-0805">Transcription regulation</keyword>
<dbReference type="Gene3D" id="3.30.1490.190">
    <property type="match status" value="1"/>
</dbReference>
<evidence type="ECO:0000256" key="7">
    <source>
        <dbReference type="PIRSR" id="PIRSR602481-1"/>
    </source>
</evidence>
<dbReference type="Gene3D" id="1.10.10.10">
    <property type="entry name" value="Winged helix-like DNA-binding domain superfamily/Winged helix DNA-binding domain"/>
    <property type="match status" value="1"/>
</dbReference>
<evidence type="ECO:0000256" key="1">
    <source>
        <dbReference type="ARBA" id="ARBA00007957"/>
    </source>
</evidence>
<dbReference type="Proteomes" id="UP000184603">
    <property type="component" value="Unassembled WGS sequence"/>
</dbReference>
<dbReference type="InterPro" id="IPR043135">
    <property type="entry name" value="Fur_C"/>
</dbReference>
<comment type="cofactor">
    <cofactor evidence="7">
        <name>Zn(2+)</name>
        <dbReference type="ChEBI" id="CHEBI:29105"/>
    </cofactor>
    <text evidence="7">Binds 1 zinc ion per subunit.</text>
</comment>
<organism evidence="9 10">
    <name type="scientific">Desulfopila aestuarii DSM 18488</name>
    <dbReference type="NCBI Taxonomy" id="1121416"/>
    <lineage>
        <taxon>Bacteria</taxon>
        <taxon>Pseudomonadati</taxon>
        <taxon>Thermodesulfobacteriota</taxon>
        <taxon>Desulfobulbia</taxon>
        <taxon>Desulfobulbales</taxon>
        <taxon>Desulfocapsaceae</taxon>
        <taxon>Desulfopila</taxon>
    </lineage>
</organism>
<protein>
    <submittedName>
        <fullName evidence="9">Fur family transcriptional regulator, peroxide stress response regulator</fullName>
    </submittedName>
</protein>
<evidence type="ECO:0000256" key="4">
    <source>
        <dbReference type="ARBA" id="ARBA00023015"/>
    </source>
</evidence>
<keyword evidence="2" id="KW-0678">Repressor</keyword>
<keyword evidence="3 7" id="KW-0862">Zinc</keyword>
<dbReference type="AlphaFoldDB" id="A0A1M7Y6P2"/>
<dbReference type="STRING" id="1121416.SAMN02745220_02231"/>
<name>A0A1M7Y6P2_9BACT</name>
<comment type="similarity">
    <text evidence="1">Belongs to the Fur family.</text>
</comment>
<keyword evidence="7" id="KW-0479">Metal-binding</keyword>
<dbReference type="CDD" id="cd07153">
    <property type="entry name" value="Fur_like"/>
    <property type="match status" value="1"/>
</dbReference>
<evidence type="ECO:0000313" key="10">
    <source>
        <dbReference type="Proteomes" id="UP000184603"/>
    </source>
</evidence>
<keyword evidence="5" id="KW-0238">DNA-binding</keyword>
<dbReference type="GO" id="GO:0003700">
    <property type="term" value="F:DNA-binding transcription factor activity"/>
    <property type="evidence" value="ECO:0007669"/>
    <property type="project" value="InterPro"/>
</dbReference>
<dbReference type="GO" id="GO:0000976">
    <property type="term" value="F:transcription cis-regulatory region binding"/>
    <property type="evidence" value="ECO:0007669"/>
    <property type="project" value="TreeGrafter"/>
</dbReference>
<dbReference type="EMBL" id="FRFE01000009">
    <property type="protein sequence ID" value="SHO48270.1"/>
    <property type="molecule type" value="Genomic_DNA"/>
</dbReference>
<dbReference type="InterPro" id="IPR002481">
    <property type="entry name" value="FUR"/>
</dbReference>
<feature type="binding site" evidence="7">
    <location>
        <position position="134"/>
    </location>
    <ligand>
        <name>Zn(2+)</name>
        <dbReference type="ChEBI" id="CHEBI:29105"/>
    </ligand>
</feature>
<evidence type="ECO:0000256" key="6">
    <source>
        <dbReference type="ARBA" id="ARBA00023163"/>
    </source>
</evidence>
<evidence type="ECO:0000256" key="2">
    <source>
        <dbReference type="ARBA" id="ARBA00022491"/>
    </source>
</evidence>
<dbReference type="GO" id="GO:0008270">
    <property type="term" value="F:zinc ion binding"/>
    <property type="evidence" value="ECO:0007669"/>
    <property type="project" value="TreeGrafter"/>
</dbReference>
<sequence length="139" mass="16037">MRLEQMIERLKESDCRITPQRYAVLKVLANSSEHPSVESIHAKLVEHYPTMSLATVYKTITLLKREGEILELEFSDLGNRYDGRKPYPHPHVICTECGKIIDPSHLDLEEITSKMMEETGFKIMTHRLDFYGLCPNCQG</sequence>
<dbReference type="GO" id="GO:1900376">
    <property type="term" value="P:regulation of secondary metabolite biosynthetic process"/>
    <property type="evidence" value="ECO:0007669"/>
    <property type="project" value="TreeGrafter"/>
</dbReference>
<proteinExistence type="inferred from homology"/>
<evidence type="ECO:0000256" key="8">
    <source>
        <dbReference type="PIRSR" id="PIRSR602481-2"/>
    </source>
</evidence>
<keyword evidence="10" id="KW-1185">Reference proteome</keyword>
<accession>A0A1M7Y6P2</accession>
<reference evidence="9 10" key="1">
    <citation type="submission" date="2016-12" db="EMBL/GenBank/DDBJ databases">
        <authorList>
            <person name="Song W.-J."/>
            <person name="Kurnit D.M."/>
        </authorList>
    </citation>
    <scope>NUCLEOTIDE SEQUENCE [LARGE SCALE GENOMIC DNA]</scope>
    <source>
        <strain evidence="9 10">DSM 18488</strain>
    </source>
</reference>
<dbReference type="SUPFAM" id="SSF46785">
    <property type="entry name" value="Winged helix' DNA-binding domain"/>
    <property type="match status" value="1"/>
</dbReference>
<feature type="binding site" evidence="7">
    <location>
        <position position="97"/>
    </location>
    <ligand>
        <name>Zn(2+)</name>
        <dbReference type="ChEBI" id="CHEBI:29105"/>
    </ligand>
</feature>
<comment type="cofactor">
    <cofactor evidence="8">
        <name>Mn(2+)</name>
        <dbReference type="ChEBI" id="CHEBI:29035"/>
    </cofactor>
    <cofactor evidence="8">
        <name>Fe(2+)</name>
        <dbReference type="ChEBI" id="CHEBI:29033"/>
    </cofactor>
    <text evidence="8">Binds 1 Mn(2+) or Fe(2+) ion per subunit.</text>
</comment>
<evidence type="ECO:0000256" key="5">
    <source>
        <dbReference type="ARBA" id="ARBA00023125"/>
    </source>
</evidence>
<dbReference type="PANTHER" id="PTHR33202:SF7">
    <property type="entry name" value="FERRIC UPTAKE REGULATION PROTEIN"/>
    <property type="match status" value="1"/>
</dbReference>
<evidence type="ECO:0000256" key="3">
    <source>
        <dbReference type="ARBA" id="ARBA00022833"/>
    </source>
</evidence>
<feature type="binding site" evidence="7">
    <location>
        <position position="137"/>
    </location>
    <ligand>
        <name>Zn(2+)</name>
        <dbReference type="ChEBI" id="CHEBI:29105"/>
    </ligand>
</feature>
<feature type="binding site" evidence="7">
    <location>
        <position position="94"/>
    </location>
    <ligand>
        <name>Zn(2+)</name>
        <dbReference type="ChEBI" id="CHEBI:29105"/>
    </ligand>
</feature>
<keyword evidence="8" id="KW-0408">Iron</keyword>
<dbReference type="Pfam" id="PF01475">
    <property type="entry name" value="FUR"/>
    <property type="match status" value="1"/>
</dbReference>
<dbReference type="PANTHER" id="PTHR33202">
    <property type="entry name" value="ZINC UPTAKE REGULATION PROTEIN"/>
    <property type="match status" value="1"/>
</dbReference>
<dbReference type="OrthoDB" id="8659436at2"/>
<dbReference type="InterPro" id="IPR036388">
    <property type="entry name" value="WH-like_DNA-bd_sf"/>
</dbReference>